<accession>A0A4S1CK94</accession>
<keyword evidence="2" id="KW-1185">Reference proteome</keyword>
<comment type="caution">
    <text evidence="1">The sequence shown here is derived from an EMBL/GenBank/DDBJ whole genome shotgun (WGS) entry which is preliminary data.</text>
</comment>
<dbReference type="InterPro" id="IPR025528">
    <property type="entry name" value="BrnA_antitoxin"/>
</dbReference>
<reference evidence="1 2" key="1">
    <citation type="submission" date="2019-04" db="EMBL/GenBank/DDBJ databases">
        <title>Geobacter oryzae sp. nov., ferric-reducing bacteria isolated from paddy soil.</title>
        <authorList>
            <person name="Xu Z."/>
            <person name="Masuda Y."/>
            <person name="Itoh H."/>
            <person name="Senoo K."/>
        </authorList>
    </citation>
    <scope>NUCLEOTIDE SEQUENCE [LARGE SCALE GENOMIC DNA]</scope>
    <source>
        <strain evidence="1 2">Red111</strain>
    </source>
</reference>
<dbReference type="EMBL" id="SRSC01000001">
    <property type="protein sequence ID" value="TGU74144.1"/>
    <property type="molecule type" value="Genomic_DNA"/>
</dbReference>
<gene>
    <name evidence="1" type="ORF">E4633_01360</name>
</gene>
<evidence type="ECO:0000313" key="1">
    <source>
        <dbReference type="EMBL" id="TGU74144.1"/>
    </source>
</evidence>
<proteinExistence type="predicted"/>
<name>A0A4S1CK94_9BACT</name>
<dbReference type="AlphaFoldDB" id="A0A4S1CK94"/>
<organism evidence="1 2">
    <name type="scientific">Geomonas terrae</name>
    <dbReference type="NCBI Taxonomy" id="2562681"/>
    <lineage>
        <taxon>Bacteria</taxon>
        <taxon>Pseudomonadati</taxon>
        <taxon>Thermodesulfobacteriota</taxon>
        <taxon>Desulfuromonadia</taxon>
        <taxon>Geobacterales</taxon>
        <taxon>Geobacteraceae</taxon>
        <taxon>Geomonas</taxon>
    </lineage>
</organism>
<sequence>MKKESKTDWPRINAMRDEDIDLSESPELNETFFKDAVVWPAQKKQITLRLDPDVLDFFKSQGKGYQTAINKVLRRYVEAQKHH</sequence>
<protein>
    <submittedName>
        <fullName evidence="1">3-oxoacyl-ACP synthase</fullName>
    </submittedName>
</protein>
<evidence type="ECO:0000313" key="2">
    <source>
        <dbReference type="Proteomes" id="UP000306416"/>
    </source>
</evidence>
<dbReference type="Proteomes" id="UP000306416">
    <property type="component" value="Unassembled WGS sequence"/>
</dbReference>
<dbReference type="RefSeq" id="WP_135868482.1">
    <property type="nucleotide sequence ID" value="NZ_SRSC01000001.1"/>
</dbReference>
<dbReference type="Pfam" id="PF14384">
    <property type="entry name" value="BrnA_antitoxin"/>
    <property type="match status" value="1"/>
</dbReference>